<sequence length="421" mass="46093">MKKPMRLAALALALSLLSGCTLPSKDFFSWKIEPASSAAVSSAAVKAGPKASACTAVEQRSDYKSLPSDQCRRLYEKLLDCAQDITDNKDENGYLMKTASLLTVKLSDDETRRTVMALLNDNPQLFWISNQYTYSFSLTGTTVQLFSRVSSQEREALQKKLDSVTDTILSKVSSADSELEREIKLFNALADRCTYDDAAFADKQQTNWQPYTAYGALVTGKAVCDGYSRAMQLLCSKAGLQSRLVNGNSKGASHIWNLISIDGKWYHFDATWMDGSLRTYDYFNVTDAVIKRDHTISPQNGDAADCNFALPAASSDNANYYKKCAVQVAALDSAARARIAEALVQAAQEKEVSLALHIDEKLEFGSTVQQLFNGGPYFFQSCVQDANGSLPAGKKLSYTAMQYSTCAAQNGISIQLAYASK</sequence>
<dbReference type="PROSITE" id="PS51257">
    <property type="entry name" value="PROKAR_LIPOPROTEIN"/>
    <property type="match status" value="1"/>
</dbReference>
<keyword evidence="4" id="KW-1185">Reference proteome</keyword>
<dbReference type="GO" id="GO:0005737">
    <property type="term" value="C:cytoplasm"/>
    <property type="evidence" value="ECO:0007669"/>
    <property type="project" value="TreeGrafter"/>
</dbReference>
<organism evidence="3 4">
    <name type="scientific">Caproicibacterium amylolyticum</name>
    <dbReference type="NCBI Taxonomy" id="2766537"/>
    <lineage>
        <taxon>Bacteria</taxon>
        <taxon>Bacillati</taxon>
        <taxon>Bacillota</taxon>
        <taxon>Clostridia</taxon>
        <taxon>Eubacteriales</taxon>
        <taxon>Oscillospiraceae</taxon>
        <taxon>Caproicibacterium</taxon>
    </lineage>
</organism>
<dbReference type="Pfam" id="PF01841">
    <property type="entry name" value="Transglut_core"/>
    <property type="match status" value="1"/>
</dbReference>
<evidence type="ECO:0000313" key="4">
    <source>
        <dbReference type="Proteomes" id="UP000516046"/>
    </source>
</evidence>
<name>A0A7G9WI82_9FIRM</name>
<dbReference type="KEGG" id="caml:H6X83_01635"/>
<accession>A0A7G9WI82</accession>
<dbReference type="Proteomes" id="UP000516046">
    <property type="component" value="Chromosome"/>
</dbReference>
<dbReference type="PANTHER" id="PTHR46333">
    <property type="entry name" value="CYTOKINESIS PROTEIN 3"/>
    <property type="match status" value="1"/>
</dbReference>
<dbReference type="InterPro" id="IPR038765">
    <property type="entry name" value="Papain-like_cys_pep_sf"/>
</dbReference>
<dbReference type="SUPFAM" id="SSF54001">
    <property type="entry name" value="Cysteine proteinases"/>
    <property type="match status" value="1"/>
</dbReference>
<dbReference type="InterPro" id="IPR052557">
    <property type="entry name" value="CAP/Cytokinesis_protein"/>
</dbReference>
<dbReference type="PANTHER" id="PTHR46333:SF2">
    <property type="entry name" value="CYTOKINESIS PROTEIN 3"/>
    <property type="match status" value="1"/>
</dbReference>
<feature type="chain" id="PRO_5038415916" description="Transglutaminase-like domain-containing protein" evidence="1">
    <location>
        <begin position="24"/>
        <end position="421"/>
    </location>
</feature>
<proteinExistence type="predicted"/>
<dbReference type="EMBL" id="CP060696">
    <property type="protein sequence ID" value="QNO18394.1"/>
    <property type="molecule type" value="Genomic_DNA"/>
</dbReference>
<dbReference type="SMART" id="SM00460">
    <property type="entry name" value="TGc"/>
    <property type="match status" value="1"/>
</dbReference>
<reference evidence="3 4" key="1">
    <citation type="submission" date="2020-08" db="EMBL/GenBank/DDBJ databases">
        <authorList>
            <person name="Ren C."/>
            <person name="Gu Y."/>
            <person name="Xu Y."/>
        </authorList>
    </citation>
    <scope>NUCLEOTIDE SEQUENCE [LARGE SCALE GENOMIC DNA]</scope>
    <source>
        <strain evidence="3 4">LBM18003</strain>
    </source>
</reference>
<feature type="domain" description="Transglutaminase-like" evidence="2">
    <location>
        <begin position="216"/>
        <end position="272"/>
    </location>
</feature>
<evidence type="ECO:0000256" key="1">
    <source>
        <dbReference type="SAM" id="SignalP"/>
    </source>
</evidence>
<gene>
    <name evidence="3" type="ORF">H6X83_01635</name>
</gene>
<dbReference type="InterPro" id="IPR002931">
    <property type="entry name" value="Transglutaminase-like"/>
</dbReference>
<keyword evidence="1" id="KW-0732">Signal</keyword>
<dbReference type="AlphaFoldDB" id="A0A7G9WI82"/>
<feature type="signal peptide" evidence="1">
    <location>
        <begin position="1"/>
        <end position="23"/>
    </location>
</feature>
<evidence type="ECO:0000313" key="3">
    <source>
        <dbReference type="EMBL" id="QNO18394.1"/>
    </source>
</evidence>
<evidence type="ECO:0000259" key="2">
    <source>
        <dbReference type="SMART" id="SM00460"/>
    </source>
</evidence>
<protein>
    <recommendedName>
        <fullName evidence="2">Transglutaminase-like domain-containing protein</fullName>
    </recommendedName>
</protein>
<dbReference type="RefSeq" id="WP_212507457.1">
    <property type="nucleotide sequence ID" value="NZ_CP060696.1"/>
</dbReference>
<dbReference type="Gene3D" id="3.10.620.30">
    <property type="match status" value="1"/>
</dbReference>